<feature type="transmembrane region" description="Helical" evidence="1">
    <location>
        <begin position="126"/>
        <end position="145"/>
    </location>
</feature>
<keyword evidence="1" id="KW-0472">Membrane</keyword>
<organism evidence="2 3">
    <name type="scientific">Streptomyces edwardsiae</name>
    <dbReference type="NCBI Taxonomy" id="3075527"/>
    <lineage>
        <taxon>Bacteria</taxon>
        <taxon>Bacillati</taxon>
        <taxon>Actinomycetota</taxon>
        <taxon>Actinomycetes</taxon>
        <taxon>Kitasatosporales</taxon>
        <taxon>Streptomycetaceae</taxon>
        <taxon>Streptomyces</taxon>
    </lineage>
</organism>
<protein>
    <recommendedName>
        <fullName evidence="4">DUF3592 domain-containing protein</fullName>
    </recommendedName>
</protein>
<evidence type="ECO:0000313" key="3">
    <source>
        <dbReference type="Proteomes" id="UP001180503"/>
    </source>
</evidence>
<evidence type="ECO:0008006" key="4">
    <source>
        <dbReference type="Google" id="ProtNLM"/>
    </source>
</evidence>
<name>A0ABU2QHN8_9ACTN</name>
<feature type="transmembrane region" description="Helical" evidence="1">
    <location>
        <begin position="17"/>
        <end position="37"/>
    </location>
</feature>
<keyword evidence="1" id="KW-0812">Transmembrane</keyword>
<accession>A0ABU2QHN8</accession>
<proteinExistence type="predicted"/>
<dbReference type="RefSeq" id="WP_311709918.1">
    <property type="nucleotide sequence ID" value="NZ_JAVRFB010000007.1"/>
</dbReference>
<dbReference type="Proteomes" id="UP001180503">
    <property type="component" value="Unassembled WGS sequence"/>
</dbReference>
<dbReference type="EMBL" id="JAVRFB010000007">
    <property type="protein sequence ID" value="MDT0402525.1"/>
    <property type="molecule type" value="Genomic_DNA"/>
</dbReference>
<reference evidence="3" key="1">
    <citation type="submission" date="2023-07" db="EMBL/GenBank/DDBJ databases">
        <title>30 novel species of actinomycetes from the DSMZ collection.</title>
        <authorList>
            <person name="Nouioui I."/>
        </authorList>
    </citation>
    <scope>NUCLEOTIDE SEQUENCE [LARGE SCALE GENOMIC DNA]</scope>
    <source>
        <strain evidence="3">DSM 41635</strain>
    </source>
</reference>
<evidence type="ECO:0000256" key="1">
    <source>
        <dbReference type="SAM" id="Phobius"/>
    </source>
</evidence>
<gene>
    <name evidence="2" type="ORF">RM528_11725</name>
</gene>
<keyword evidence="1" id="KW-1133">Transmembrane helix</keyword>
<comment type="caution">
    <text evidence="2">The sequence shown here is derived from an EMBL/GenBank/DDBJ whole genome shotgun (WGS) entry which is preliminary data.</text>
</comment>
<evidence type="ECO:0000313" key="2">
    <source>
        <dbReference type="EMBL" id="MDT0402525.1"/>
    </source>
</evidence>
<sequence>MNGSSGRPRPLIPERRTIFGLLGGGLLCVALALAFWLPAHFLVEELRDGGVTDAARVTNVDNKPKYVKFTLVQGPKSGTEIKLGEYAGMLPDVRPGDALLVTYDPGDPHRSLPDAWVTDPPANLPAYGSSAMAAFLLAGAAVGTIRRRRLLLTHSPPPEPA</sequence>